<evidence type="ECO:0000256" key="2">
    <source>
        <dbReference type="ARBA" id="ARBA00022801"/>
    </source>
</evidence>
<sequence>MVAPVMLPQEKASSDFDIEDVHSNAAMRQMRAVHRRSLWTSRLKDLLLFALLSYYLSSLSLEQLLFQRIREHPRHTGSASDPLHLAPCFPEAASNKNTTHWKCGYLDVPLDYTNSSDPRTARLAIVMYQAGKKKSKRTIVVNPGGPGGSGTSYVWRAGEILSKNYTDHTYDVLGFDPRGVNMSTPHWSCYEHDAYRDRWATITDQARETTKEPKEHLRVQASLNEAMWESCGAQFGDTARFLSTAFVARDVDSIRAALNEEELTAYMVSYGTGIGSTYAQVRCRRGNAMREAMFPDRVGRVLLDGCEFILDHRKVDGFGTVALDNITDAFNDGFLGECVRSGAKGCALAEEKDTSVESLQKRVRNILDKLL</sequence>
<dbReference type="GO" id="GO:0016787">
    <property type="term" value="F:hydrolase activity"/>
    <property type="evidence" value="ECO:0007669"/>
    <property type="project" value="UniProtKB-KW"/>
</dbReference>
<accession>A0AAN6JNF7</accession>
<dbReference type="InterPro" id="IPR000073">
    <property type="entry name" value="AB_hydrolase_1"/>
</dbReference>
<dbReference type="Pfam" id="PF00561">
    <property type="entry name" value="Abhydrolase_1"/>
    <property type="match status" value="1"/>
</dbReference>
<evidence type="ECO:0000256" key="1">
    <source>
        <dbReference type="ARBA" id="ARBA00010088"/>
    </source>
</evidence>
<comment type="similarity">
    <text evidence="1">Belongs to the peptidase S33 family.</text>
</comment>
<reference evidence="4" key="1">
    <citation type="journal article" date="2023" name="PhytoFront">
        <title>Draft Genome Resources of Seven Strains of Tilletia horrida, Causal Agent of Kernel Smut of Rice.</title>
        <authorList>
            <person name="Khanal S."/>
            <person name="Antony Babu S."/>
            <person name="Zhou X.G."/>
        </authorList>
    </citation>
    <scope>NUCLEOTIDE SEQUENCE</scope>
    <source>
        <strain evidence="4">TX6</strain>
    </source>
</reference>
<dbReference type="PANTHER" id="PTHR43248">
    <property type="entry name" value="2-SUCCINYL-6-HYDROXY-2,4-CYCLOHEXADIENE-1-CARBOXYLATE SYNTHASE"/>
    <property type="match status" value="1"/>
</dbReference>
<gene>
    <name evidence="4" type="ORF">OC846_006734</name>
</gene>
<protein>
    <recommendedName>
        <fullName evidence="3">AB hydrolase-1 domain-containing protein</fullName>
    </recommendedName>
</protein>
<proteinExistence type="inferred from homology"/>
<feature type="domain" description="AB hydrolase-1" evidence="3">
    <location>
        <begin position="138"/>
        <end position="304"/>
    </location>
</feature>
<comment type="caution">
    <text evidence="4">The sequence shown here is derived from an EMBL/GenBank/DDBJ whole genome shotgun (WGS) entry which is preliminary data.</text>
</comment>
<evidence type="ECO:0000259" key="3">
    <source>
        <dbReference type="Pfam" id="PF00561"/>
    </source>
</evidence>
<keyword evidence="2" id="KW-0378">Hydrolase</keyword>
<dbReference type="PANTHER" id="PTHR43248:SF25">
    <property type="entry name" value="AB HYDROLASE-1 DOMAIN-CONTAINING PROTEIN-RELATED"/>
    <property type="match status" value="1"/>
</dbReference>
<dbReference type="EMBL" id="JAPDMZ010000523">
    <property type="protein sequence ID" value="KAK0542443.1"/>
    <property type="molecule type" value="Genomic_DNA"/>
</dbReference>
<organism evidence="4 5">
    <name type="scientific">Tilletia horrida</name>
    <dbReference type="NCBI Taxonomy" id="155126"/>
    <lineage>
        <taxon>Eukaryota</taxon>
        <taxon>Fungi</taxon>
        <taxon>Dikarya</taxon>
        <taxon>Basidiomycota</taxon>
        <taxon>Ustilaginomycotina</taxon>
        <taxon>Exobasidiomycetes</taxon>
        <taxon>Tilletiales</taxon>
        <taxon>Tilletiaceae</taxon>
        <taxon>Tilletia</taxon>
    </lineage>
</organism>
<feature type="non-terminal residue" evidence="4">
    <location>
        <position position="371"/>
    </location>
</feature>
<dbReference type="Gene3D" id="3.40.50.1820">
    <property type="entry name" value="alpha/beta hydrolase"/>
    <property type="match status" value="1"/>
</dbReference>
<name>A0AAN6JNF7_9BASI</name>
<evidence type="ECO:0000313" key="4">
    <source>
        <dbReference type="EMBL" id="KAK0542443.1"/>
    </source>
</evidence>
<dbReference type="SUPFAM" id="SSF53474">
    <property type="entry name" value="alpha/beta-Hydrolases"/>
    <property type="match status" value="1"/>
</dbReference>
<dbReference type="Proteomes" id="UP001176517">
    <property type="component" value="Unassembled WGS sequence"/>
</dbReference>
<keyword evidence="5" id="KW-1185">Reference proteome</keyword>
<dbReference type="AlphaFoldDB" id="A0AAN6JNF7"/>
<dbReference type="InterPro" id="IPR051601">
    <property type="entry name" value="Serine_prot/Carboxylest_S33"/>
</dbReference>
<evidence type="ECO:0000313" key="5">
    <source>
        <dbReference type="Proteomes" id="UP001176517"/>
    </source>
</evidence>
<dbReference type="InterPro" id="IPR029058">
    <property type="entry name" value="AB_hydrolase_fold"/>
</dbReference>